<accession>A0A4R2L4P4</accession>
<evidence type="ECO:0008006" key="4">
    <source>
        <dbReference type="Google" id="ProtNLM"/>
    </source>
</evidence>
<evidence type="ECO:0000313" key="2">
    <source>
        <dbReference type="EMBL" id="TCO81599.1"/>
    </source>
</evidence>
<feature type="transmembrane region" description="Helical" evidence="1">
    <location>
        <begin position="28"/>
        <end position="47"/>
    </location>
</feature>
<name>A0A4R2L4P4_9FIRM</name>
<proteinExistence type="predicted"/>
<organism evidence="2 3">
    <name type="scientific">Frisingicoccus caecimuris</name>
    <dbReference type="NCBI Taxonomy" id="1796636"/>
    <lineage>
        <taxon>Bacteria</taxon>
        <taxon>Bacillati</taxon>
        <taxon>Bacillota</taxon>
        <taxon>Clostridia</taxon>
        <taxon>Lachnospirales</taxon>
        <taxon>Lachnospiraceae</taxon>
        <taxon>Frisingicoccus</taxon>
    </lineage>
</organism>
<feature type="transmembrane region" description="Helical" evidence="1">
    <location>
        <begin position="100"/>
        <end position="122"/>
    </location>
</feature>
<keyword evidence="1" id="KW-1133">Transmembrane helix</keyword>
<dbReference type="EMBL" id="SLXA01000023">
    <property type="protein sequence ID" value="TCO81599.1"/>
    <property type="molecule type" value="Genomic_DNA"/>
</dbReference>
<sequence length="155" mass="18496">MVVSLKTDLRFPIPGQQGHGDRIIHGRLWYWFSNCNPFILMIAIAVFNLCKSLHFRSKIINYLAGCSLLIYIIHENIILRTHYRPEILRYIYEHFGYSNIILWVLAISIVIFTFSLICSLIYRLLLQKLIYKESAIFFGWIKKGWKRFENYAIKF</sequence>
<evidence type="ECO:0000256" key="1">
    <source>
        <dbReference type="SAM" id="Phobius"/>
    </source>
</evidence>
<dbReference type="Proteomes" id="UP000295711">
    <property type="component" value="Unassembled WGS sequence"/>
</dbReference>
<dbReference type="AlphaFoldDB" id="A0A4R2L4P4"/>
<reference evidence="2 3" key="1">
    <citation type="submission" date="2019-03" db="EMBL/GenBank/DDBJ databases">
        <title>Genomic Encyclopedia of Type Strains, Phase IV (KMG-IV): sequencing the most valuable type-strain genomes for metagenomic binning, comparative biology and taxonomic classification.</title>
        <authorList>
            <person name="Goeker M."/>
        </authorList>
    </citation>
    <scope>NUCLEOTIDE SEQUENCE [LARGE SCALE GENOMIC DNA]</scope>
    <source>
        <strain evidence="2 3">DSM 28559</strain>
    </source>
</reference>
<gene>
    <name evidence="2" type="ORF">EV212_1237</name>
</gene>
<keyword evidence="1" id="KW-0812">Transmembrane</keyword>
<keyword evidence="3" id="KW-1185">Reference proteome</keyword>
<evidence type="ECO:0000313" key="3">
    <source>
        <dbReference type="Proteomes" id="UP000295711"/>
    </source>
</evidence>
<comment type="caution">
    <text evidence="2">The sequence shown here is derived from an EMBL/GenBank/DDBJ whole genome shotgun (WGS) entry which is preliminary data.</text>
</comment>
<feature type="transmembrane region" description="Helical" evidence="1">
    <location>
        <begin position="59"/>
        <end position="80"/>
    </location>
</feature>
<keyword evidence="1" id="KW-0472">Membrane</keyword>
<protein>
    <recommendedName>
        <fullName evidence="4">Acyltransferase-like protein</fullName>
    </recommendedName>
</protein>